<dbReference type="GO" id="GO:0055052">
    <property type="term" value="C:ATP-binding cassette (ABC) transporter complex, substrate-binding subunit-containing"/>
    <property type="evidence" value="ECO:0007669"/>
    <property type="project" value="TreeGrafter"/>
</dbReference>
<evidence type="ECO:0000256" key="1">
    <source>
        <dbReference type="ARBA" id="ARBA00008520"/>
    </source>
</evidence>
<dbReference type="GO" id="GO:0042956">
    <property type="term" value="P:maltodextrin transmembrane transport"/>
    <property type="evidence" value="ECO:0007669"/>
    <property type="project" value="TreeGrafter"/>
</dbReference>
<evidence type="ECO:0000313" key="4">
    <source>
        <dbReference type="EMBL" id="EQD40351.1"/>
    </source>
</evidence>
<dbReference type="GO" id="GO:0015768">
    <property type="term" value="P:maltose transport"/>
    <property type="evidence" value="ECO:0007669"/>
    <property type="project" value="TreeGrafter"/>
</dbReference>
<dbReference type="GO" id="GO:1901982">
    <property type="term" value="F:maltose binding"/>
    <property type="evidence" value="ECO:0007669"/>
    <property type="project" value="TreeGrafter"/>
</dbReference>
<proteinExistence type="inferred from homology"/>
<dbReference type="Pfam" id="PF13416">
    <property type="entry name" value="SBP_bac_8"/>
    <property type="match status" value="1"/>
</dbReference>
<accession>T0YXJ0</accession>
<protein>
    <submittedName>
        <fullName evidence="4">ABC transporter sugar binding protein</fullName>
    </submittedName>
</protein>
<reference evidence="4" key="1">
    <citation type="submission" date="2013-08" db="EMBL/GenBank/DDBJ databases">
        <authorList>
            <person name="Mendez C."/>
            <person name="Richter M."/>
            <person name="Ferrer M."/>
            <person name="Sanchez J."/>
        </authorList>
    </citation>
    <scope>NUCLEOTIDE SEQUENCE</scope>
</reference>
<keyword evidence="3" id="KW-0732">Signal</keyword>
<dbReference type="SUPFAM" id="SSF53850">
    <property type="entry name" value="Periplasmic binding protein-like II"/>
    <property type="match status" value="1"/>
</dbReference>
<reference evidence="4" key="2">
    <citation type="journal article" date="2014" name="ISME J.">
        <title>Microbial stratification in low pH oxic and suboxic macroscopic growths along an acid mine drainage.</title>
        <authorList>
            <person name="Mendez-Garcia C."/>
            <person name="Mesa V."/>
            <person name="Sprenger R.R."/>
            <person name="Richter M."/>
            <person name="Diez M.S."/>
            <person name="Solano J."/>
            <person name="Bargiela R."/>
            <person name="Golyshina O.V."/>
            <person name="Manteca A."/>
            <person name="Ramos J.L."/>
            <person name="Gallego J.R."/>
            <person name="Llorente I."/>
            <person name="Martins Dos Santos V.A."/>
            <person name="Jensen O.N."/>
            <person name="Pelaez A.I."/>
            <person name="Sanchez J."/>
            <person name="Ferrer M."/>
        </authorList>
    </citation>
    <scope>NUCLEOTIDE SEQUENCE</scope>
</reference>
<dbReference type="PANTHER" id="PTHR30061:SF50">
    <property type="entry name" value="MALTOSE_MALTODEXTRIN-BINDING PERIPLASMIC PROTEIN"/>
    <property type="match status" value="1"/>
</dbReference>
<keyword evidence="2" id="KW-0813">Transport</keyword>
<name>T0YXJ0_9ZZZZ</name>
<comment type="similarity">
    <text evidence="1">Belongs to the bacterial solute-binding protein 1 family.</text>
</comment>
<gene>
    <name evidence="4" type="ORF">B2A_11059</name>
</gene>
<dbReference type="Gene3D" id="3.40.190.10">
    <property type="entry name" value="Periplasmic binding protein-like II"/>
    <property type="match status" value="2"/>
</dbReference>
<comment type="caution">
    <text evidence="4">The sequence shown here is derived from an EMBL/GenBank/DDBJ whole genome shotgun (WGS) entry which is preliminary data.</text>
</comment>
<dbReference type="AlphaFoldDB" id="T0YXJ0"/>
<evidence type="ECO:0000256" key="2">
    <source>
        <dbReference type="ARBA" id="ARBA00022448"/>
    </source>
</evidence>
<evidence type="ECO:0000256" key="3">
    <source>
        <dbReference type="ARBA" id="ARBA00022729"/>
    </source>
</evidence>
<dbReference type="EMBL" id="AUZZ01007976">
    <property type="protein sequence ID" value="EQD40351.1"/>
    <property type="molecule type" value="Genomic_DNA"/>
</dbReference>
<dbReference type="PANTHER" id="PTHR30061">
    <property type="entry name" value="MALTOSE-BINDING PERIPLASMIC PROTEIN"/>
    <property type="match status" value="1"/>
</dbReference>
<organism evidence="4">
    <name type="scientific">mine drainage metagenome</name>
    <dbReference type="NCBI Taxonomy" id="410659"/>
    <lineage>
        <taxon>unclassified sequences</taxon>
        <taxon>metagenomes</taxon>
        <taxon>ecological metagenomes</taxon>
    </lineage>
</organism>
<feature type="non-terminal residue" evidence="4">
    <location>
        <position position="1"/>
    </location>
</feature>
<sequence length="194" mass="21930">INLWWEMARGDFVFYVSGPWNIGEFRHFLPPHDQDLWMTAPMPGPDGPGVSTIGGSDFVIFRASAHAELARQFIRYMLADRQQLRLYELTGDLPARRGVWHLPPLAANTKLRAFRAQLNRVRPFIAIPEWNEIMSGMRRMAARVAAGDASVRGATRRFDRTVDGWLAARRELLAHAPPSNAASAARRTRPSEAR</sequence>
<dbReference type="InterPro" id="IPR006059">
    <property type="entry name" value="SBP"/>
</dbReference>